<dbReference type="Proteomes" id="UP000266188">
    <property type="component" value="Unassembled WGS sequence"/>
</dbReference>
<evidence type="ECO:0000256" key="2">
    <source>
        <dbReference type="SAM" id="MobiDB-lite"/>
    </source>
</evidence>
<keyword evidence="5" id="KW-1185">Reference proteome</keyword>
<dbReference type="Gene3D" id="4.10.60.10">
    <property type="entry name" value="Zinc finger, CCHC-type"/>
    <property type="match status" value="1"/>
</dbReference>
<evidence type="ECO:0000256" key="1">
    <source>
        <dbReference type="PROSITE-ProRule" id="PRU00047"/>
    </source>
</evidence>
<feature type="region of interest" description="Disordered" evidence="2">
    <location>
        <begin position="347"/>
        <end position="383"/>
    </location>
</feature>
<evidence type="ECO:0000313" key="4">
    <source>
        <dbReference type="EMBL" id="RJE18366.1"/>
    </source>
</evidence>
<accession>A0A3A2Z6A5</accession>
<comment type="caution">
    <text evidence="4">The sequence shown here is derived from an EMBL/GenBank/DDBJ whole genome shotgun (WGS) entry which is preliminary data.</text>
</comment>
<dbReference type="AlphaFoldDB" id="A0A3A2Z6A5"/>
<keyword evidence="1" id="KW-0863">Zinc-finger</keyword>
<proteinExistence type="predicted"/>
<name>A0A3A2Z6A5_9EURO</name>
<dbReference type="InterPro" id="IPR036875">
    <property type="entry name" value="Znf_CCHC_sf"/>
</dbReference>
<protein>
    <recommendedName>
        <fullName evidence="3">CCHC-type domain-containing protein</fullName>
    </recommendedName>
</protein>
<dbReference type="OrthoDB" id="3530768at2759"/>
<dbReference type="EMBL" id="MVGC01000565">
    <property type="protein sequence ID" value="RJE18366.1"/>
    <property type="molecule type" value="Genomic_DNA"/>
</dbReference>
<dbReference type="GO" id="GO:0008270">
    <property type="term" value="F:zinc ion binding"/>
    <property type="evidence" value="ECO:0007669"/>
    <property type="project" value="UniProtKB-KW"/>
</dbReference>
<dbReference type="PROSITE" id="PS50158">
    <property type="entry name" value="ZF_CCHC"/>
    <property type="match status" value="1"/>
</dbReference>
<sequence>MADKAMEGRGAPTISPNHREPATQREIKEILETFNQIDASPVVNKDPNLVKLVGRLKTSLVNILLPTIASRDNSSPTKPLTPLPSPPSYAAALAKPAERVIPVKDKREIKVRDNNVDGGAPAPTNEIRDAVNYELRKTGTQGCVIGIRRNGQELTRVTDSAATKSVMEEKTYLWKSALGEGAVMRLRKHTVLVHGVRIKDFNAGRQQDGVKTLQENNPAFRARATILRFGTPEGANFLVAEGLVIDNEIKTGELFDPSCMIRRCYKCQRYGHTAKGCRRETRCGYCAAGNHTAAECAARKDKTKARCVNCAENHPTGHAKCKYQERERQRVEIALANRPTLFAMEKTPTMAPSLKRAAPLDPEPRTETQPPAPAKRGRPKVPLASQSDGQIVNYLAKPAPNAVAGGLELDLGTTHGYLGMGIPITHSWRVMGSKALPVPISRVANFGFGYPRGYLGTQIPPRTVQTGKPRDLHILCNFARYF</sequence>
<feature type="region of interest" description="Disordered" evidence="2">
    <location>
        <begin position="1"/>
        <end position="23"/>
    </location>
</feature>
<evidence type="ECO:0000313" key="5">
    <source>
        <dbReference type="Proteomes" id="UP000266188"/>
    </source>
</evidence>
<gene>
    <name evidence="4" type="ORF">PHISCL_09297</name>
</gene>
<dbReference type="GO" id="GO:0003676">
    <property type="term" value="F:nucleic acid binding"/>
    <property type="evidence" value="ECO:0007669"/>
    <property type="project" value="InterPro"/>
</dbReference>
<organism evidence="4 5">
    <name type="scientific">Aspergillus sclerotialis</name>
    <dbReference type="NCBI Taxonomy" id="2070753"/>
    <lineage>
        <taxon>Eukaryota</taxon>
        <taxon>Fungi</taxon>
        <taxon>Dikarya</taxon>
        <taxon>Ascomycota</taxon>
        <taxon>Pezizomycotina</taxon>
        <taxon>Eurotiomycetes</taxon>
        <taxon>Eurotiomycetidae</taxon>
        <taxon>Eurotiales</taxon>
        <taxon>Aspergillaceae</taxon>
        <taxon>Aspergillus</taxon>
        <taxon>Aspergillus subgen. Polypaecilum</taxon>
    </lineage>
</organism>
<keyword evidence="1" id="KW-0479">Metal-binding</keyword>
<feature type="domain" description="CCHC-type" evidence="3">
    <location>
        <begin position="262"/>
        <end position="279"/>
    </location>
</feature>
<dbReference type="InterPro" id="IPR001878">
    <property type="entry name" value="Znf_CCHC"/>
</dbReference>
<dbReference type="SUPFAM" id="SSF57756">
    <property type="entry name" value="Retrovirus zinc finger-like domains"/>
    <property type="match status" value="1"/>
</dbReference>
<keyword evidence="1" id="KW-0862">Zinc</keyword>
<reference evidence="5" key="1">
    <citation type="submission" date="2017-02" db="EMBL/GenBank/DDBJ databases">
        <authorList>
            <person name="Tafer H."/>
            <person name="Lopandic K."/>
        </authorList>
    </citation>
    <scope>NUCLEOTIDE SEQUENCE [LARGE SCALE GENOMIC DNA]</scope>
    <source>
        <strain evidence="5">CBS 366.77</strain>
    </source>
</reference>
<evidence type="ECO:0000259" key="3">
    <source>
        <dbReference type="PROSITE" id="PS50158"/>
    </source>
</evidence>